<dbReference type="EMBL" id="FQUI01000014">
    <property type="protein sequence ID" value="SHE76508.1"/>
    <property type="molecule type" value="Genomic_DNA"/>
</dbReference>
<sequence>MVGAILMILYGIILFFWGAKIFWASFFIGLGLYILYTYYKAFKRKTIQKTFLRTSIKKIIDENDSETAANIISEKIKYPVGTKFVIKVITDETKVNLVFPLGILLSMKPLLYSFKPLLKKAIISKLKKENKYIDFDIDEAVNAIIESVDYLFDFYGDFVDVETDGGKTKIKIYVA</sequence>
<protein>
    <submittedName>
        <fullName evidence="2">Uncharacterized protein</fullName>
    </submittedName>
</protein>
<keyword evidence="1" id="KW-1133">Transmembrane helix</keyword>
<evidence type="ECO:0000313" key="3">
    <source>
        <dbReference type="Proteomes" id="UP000184334"/>
    </source>
</evidence>
<organism evidence="2 3">
    <name type="scientific">Marinitoga hydrogenitolerans (strain DSM 16785 / JCM 12826 / AT1271)</name>
    <dbReference type="NCBI Taxonomy" id="1122195"/>
    <lineage>
        <taxon>Bacteria</taxon>
        <taxon>Thermotogati</taxon>
        <taxon>Thermotogota</taxon>
        <taxon>Thermotogae</taxon>
        <taxon>Petrotogales</taxon>
        <taxon>Petrotogaceae</taxon>
        <taxon>Marinitoga</taxon>
    </lineage>
</organism>
<evidence type="ECO:0000313" key="2">
    <source>
        <dbReference type="EMBL" id="SHE76508.1"/>
    </source>
</evidence>
<comment type="caution">
    <text evidence="2">The sequence shown here is derived from an EMBL/GenBank/DDBJ whole genome shotgun (WGS) entry which is preliminary data.</text>
</comment>
<feature type="transmembrane region" description="Helical" evidence="1">
    <location>
        <begin position="6"/>
        <end position="39"/>
    </location>
</feature>
<proteinExistence type="predicted"/>
<keyword evidence="3" id="KW-1185">Reference proteome</keyword>
<name>A0A1M4W5H1_MARH1</name>
<dbReference type="OrthoDB" id="49650at2"/>
<accession>A0A1M4W5H1</accession>
<dbReference type="STRING" id="1122195.SAMN02745164_01097"/>
<keyword evidence="1" id="KW-0812">Transmembrane</keyword>
<gene>
    <name evidence="2" type="ORF">SAMN02745164_01097</name>
</gene>
<evidence type="ECO:0000256" key="1">
    <source>
        <dbReference type="SAM" id="Phobius"/>
    </source>
</evidence>
<dbReference type="RefSeq" id="WP_072864266.1">
    <property type="nucleotide sequence ID" value="NZ_FQUI01000014.1"/>
</dbReference>
<dbReference type="Proteomes" id="UP000184334">
    <property type="component" value="Unassembled WGS sequence"/>
</dbReference>
<keyword evidence="1" id="KW-0472">Membrane</keyword>
<dbReference type="AlphaFoldDB" id="A0A1M4W5H1"/>
<reference evidence="2" key="1">
    <citation type="submission" date="2016-11" db="EMBL/GenBank/DDBJ databases">
        <authorList>
            <person name="Varghese N."/>
            <person name="Submissions S."/>
        </authorList>
    </citation>
    <scope>NUCLEOTIDE SEQUENCE [LARGE SCALE GENOMIC DNA]</scope>
    <source>
        <strain evidence="2">DSM 16785</strain>
    </source>
</reference>